<protein>
    <submittedName>
        <fullName evidence="1">Uncharacterized protein</fullName>
    </submittedName>
</protein>
<reference evidence="1 2" key="1">
    <citation type="submission" date="2020-07" db="EMBL/GenBank/DDBJ databases">
        <authorList>
            <person name="Feng X."/>
        </authorList>
    </citation>
    <scope>NUCLEOTIDE SEQUENCE [LARGE SCALE GENOMIC DNA]</scope>
    <source>
        <strain evidence="1 2">JCM23202</strain>
    </source>
</reference>
<dbReference type="EMBL" id="JACHVC010000012">
    <property type="protein sequence ID" value="MBC2606668.1"/>
    <property type="molecule type" value="Genomic_DNA"/>
</dbReference>
<proteinExistence type="predicted"/>
<dbReference type="RefSeq" id="WP_185660535.1">
    <property type="nucleotide sequence ID" value="NZ_CAWPOO010000012.1"/>
</dbReference>
<comment type="caution">
    <text evidence="1">The sequence shown here is derived from an EMBL/GenBank/DDBJ whole genome shotgun (WGS) entry which is preliminary data.</text>
</comment>
<gene>
    <name evidence="1" type="ORF">H5P27_11500</name>
</gene>
<keyword evidence="2" id="KW-1185">Reference proteome</keyword>
<dbReference type="Proteomes" id="UP000526501">
    <property type="component" value="Unassembled WGS sequence"/>
</dbReference>
<evidence type="ECO:0000313" key="2">
    <source>
        <dbReference type="Proteomes" id="UP000526501"/>
    </source>
</evidence>
<sequence length="260" mass="28921">MNPLPKKFLILAFIPFLLSRVGADDFEKIIIPDFEIVGSQLMPILNASFDQKSALAFRCEDAMKEGFTEAIAAAKYGAFIYYNRAIQVSHANGGGGFLGDFVDKAHAKLGSQIRGYAIPIRDSKDMRSPMSANNVLNTYFQTIKENKGYDIVFIVEYSLRKTIEKTELFKNKQAHFAFVPHHYDGLTLARQSKFYEKFGSAYNPSIAMPIDLRHSDYQGAGVLAEYSSAISDHPKLVLFTNSQTSFNALADYIALQNAGG</sequence>
<organism evidence="1 2">
    <name type="scientific">Pelagicoccus albus</name>
    <dbReference type="NCBI Taxonomy" id="415222"/>
    <lineage>
        <taxon>Bacteria</taxon>
        <taxon>Pseudomonadati</taxon>
        <taxon>Verrucomicrobiota</taxon>
        <taxon>Opitutia</taxon>
        <taxon>Puniceicoccales</taxon>
        <taxon>Pelagicoccaceae</taxon>
        <taxon>Pelagicoccus</taxon>
    </lineage>
</organism>
<accession>A0A7X1B6N2</accession>
<dbReference type="AlphaFoldDB" id="A0A7X1B6N2"/>
<name>A0A7X1B6N2_9BACT</name>
<evidence type="ECO:0000313" key="1">
    <source>
        <dbReference type="EMBL" id="MBC2606668.1"/>
    </source>
</evidence>